<evidence type="ECO:0000313" key="5">
    <source>
        <dbReference type="Proteomes" id="UP000001353"/>
    </source>
</evidence>
<dbReference type="Proteomes" id="UP000001353">
    <property type="component" value="Chromosome"/>
</dbReference>
<dbReference type="SMART" id="SM00862">
    <property type="entry name" value="Trans_reg_C"/>
    <property type="match status" value="1"/>
</dbReference>
<dbReference type="PANTHER" id="PTHR48111:SF36">
    <property type="entry name" value="TRANSCRIPTIONAL REGULATORY PROTEIN CUTR"/>
    <property type="match status" value="1"/>
</dbReference>
<dbReference type="eggNOG" id="COG0745">
    <property type="taxonomic scope" value="Bacteria"/>
</dbReference>
<sequence length="159" mass="17541">MLALRVALPLLATTLPIIRLGLNGGADDYLVKPMEVSELIAPCRAVLRRPGSCLSVVLKAGSLRLDTAHRETRMNSTLLGVGRREVDVLEILMRRKNKVVSRRALAESLCDQDADITPNADDAAVSRLRRRLEASKADISMRTLRGIGWMLLDGSDLRR</sequence>
<dbReference type="EMBL" id="CP002623">
    <property type="protein sequence ID" value="AEI92889.1"/>
    <property type="molecule type" value="Genomic_DNA"/>
</dbReference>
<organism evidence="4 5">
    <name type="scientific">Roseobacter litoralis (strain ATCC 49566 / DSM 6996 / JCM 21268 / NBRC 15278 / OCh 149)</name>
    <dbReference type="NCBI Taxonomy" id="391595"/>
    <lineage>
        <taxon>Bacteria</taxon>
        <taxon>Pseudomonadati</taxon>
        <taxon>Pseudomonadota</taxon>
        <taxon>Alphaproteobacteria</taxon>
        <taxon>Rhodobacterales</taxon>
        <taxon>Roseobacteraceae</taxon>
        <taxon>Roseobacter</taxon>
    </lineage>
</organism>
<protein>
    <submittedName>
        <fullName evidence="4">Transcriptional regulator-like protein</fullName>
    </submittedName>
</protein>
<evidence type="ECO:0000256" key="2">
    <source>
        <dbReference type="PROSITE-ProRule" id="PRU01091"/>
    </source>
</evidence>
<dbReference type="GO" id="GO:0000976">
    <property type="term" value="F:transcription cis-regulatory region binding"/>
    <property type="evidence" value="ECO:0007669"/>
    <property type="project" value="TreeGrafter"/>
</dbReference>
<keyword evidence="1 2" id="KW-0238">DNA-binding</keyword>
<keyword evidence="5" id="KW-1185">Reference proteome</keyword>
<dbReference type="RefSeq" id="WP_013960829.1">
    <property type="nucleotide sequence ID" value="NC_015730.1"/>
</dbReference>
<dbReference type="CDD" id="cd00383">
    <property type="entry name" value="trans_reg_C"/>
    <property type="match status" value="1"/>
</dbReference>
<dbReference type="Pfam" id="PF00486">
    <property type="entry name" value="Trans_reg_C"/>
    <property type="match status" value="1"/>
</dbReference>
<dbReference type="InterPro" id="IPR039420">
    <property type="entry name" value="WalR-like"/>
</dbReference>
<evidence type="ECO:0000256" key="1">
    <source>
        <dbReference type="ARBA" id="ARBA00023125"/>
    </source>
</evidence>
<dbReference type="HOGENOM" id="CLU_1659422_0_0_5"/>
<dbReference type="AlphaFoldDB" id="F7Z9T0"/>
<dbReference type="InterPro" id="IPR016032">
    <property type="entry name" value="Sig_transdc_resp-reg_C-effctor"/>
</dbReference>
<evidence type="ECO:0000313" key="4">
    <source>
        <dbReference type="EMBL" id="AEI92889.1"/>
    </source>
</evidence>
<feature type="DNA-binding region" description="OmpR/PhoB-type" evidence="2">
    <location>
        <begin position="55"/>
        <end position="153"/>
    </location>
</feature>
<dbReference type="KEGG" id="rli:RLO149_c008640"/>
<dbReference type="InterPro" id="IPR011006">
    <property type="entry name" value="CheY-like_superfamily"/>
</dbReference>
<dbReference type="InterPro" id="IPR036388">
    <property type="entry name" value="WH-like_DNA-bd_sf"/>
</dbReference>
<dbReference type="Gene3D" id="1.10.10.10">
    <property type="entry name" value="Winged helix-like DNA-binding domain superfamily/Winged helix DNA-binding domain"/>
    <property type="match status" value="1"/>
</dbReference>
<dbReference type="STRING" id="391595.RLO149_c008640"/>
<dbReference type="SUPFAM" id="SSF52172">
    <property type="entry name" value="CheY-like"/>
    <property type="match status" value="1"/>
</dbReference>
<accession>F7Z9T0</accession>
<dbReference type="GO" id="GO:0032993">
    <property type="term" value="C:protein-DNA complex"/>
    <property type="evidence" value="ECO:0007669"/>
    <property type="project" value="TreeGrafter"/>
</dbReference>
<dbReference type="SUPFAM" id="SSF46894">
    <property type="entry name" value="C-terminal effector domain of the bipartite response regulators"/>
    <property type="match status" value="1"/>
</dbReference>
<dbReference type="InterPro" id="IPR001867">
    <property type="entry name" value="OmpR/PhoB-type_DNA-bd"/>
</dbReference>
<dbReference type="PANTHER" id="PTHR48111">
    <property type="entry name" value="REGULATOR OF RPOS"/>
    <property type="match status" value="1"/>
</dbReference>
<gene>
    <name evidence="4" type="ordered locus">RLO149_c008640</name>
</gene>
<dbReference type="GO" id="GO:0000156">
    <property type="term" value="F:phosphorelay response regulator activity"/>
    <property type="evidence" value="ECO:0007669"/>
    <property type="project" value="TreeGrafter"/>
</dbReference>
<reference evidence="4 5" key="1">
    <citation type="journal article" date="2011" name="BMC Genomics">
        <title>Comparative genome analysis and genome-guided physiological analysis of Roseobacter litoralis.</title>
        <authorList>
            <person name="Kalhoefer D."/>
            <person name="Thole S."/>
            <person name="Voget S."/>
            <person name="Lehmann R."/>
            <person name="Liesegang H."/>
            <person name="Wollher A."/>
            <person name="Daniel R."/>
            <person name="Simon M."/>
            <person name="Brinkhoff T."/>
        </authorList>
    </citation>
    <scope>NUCLEOTIDE SEQUENCE [LARGE SCALE GENOMIC DNA]</scope>
    <source>
        <strain evidence="5">ATCC 49566 / DSM 6996 / JCM 21268 / NBRC 15278 / OCh 149</strain>
    </source>
</reference>
<dbReference type="PROSITE" id="PS51755">
    <property type="entry name" value="OMPR_PHOB"/>
    <property type="match status" value="1"/>
</dbReference>
<dbReference type="GO" id="GO:0005829">
    <property type="term" value="C:cytosol"/>
    <property type="evidence" value="ECO:0007669"/>
    <property type="project" value="TreeGrafter"/>
</dbReference>
<evidence type="ECO:0000259" key="3">
    <source>
        <dbReference type="PROSITE" id="PS51755"/>
    </source>
</evidence>
<dbReference type="Gene3D" id="6.10.250.690">
    <property type="match status" value="1"/>
</dbReference>
<name>F7Z9T0_ROSLO</name>
<proteinExistence type="predicted"/>
<feature type="domain" description="OmpR/PhoB-type" evidence="3">
    <location>
        <begin position="55"/>
        <end position="153"/>
    </location>
</feature>
<dbReference type="GO" id="GO:0006355">
    <property type="term" value="P:regulation of DNA-templated transcription"/>
    <property type="evidence" value="ECO:0007669"/>
    <property type="project" value="InterPro"/>
</dbReference>
<dbReference type="OrthoDB" id="9802426at2"/>